<dbReference type="InterPro" id="IPR036569">
    <property type="entry name" value="RpiB_LacA_LacB_sf"/>
</dbReference>
<sequence length="143" mass="16046">MRIVIGSDHRGYLMKRKLLAFAQQHYVGIEIFDAGCAEKEIVDYPLIAKKVTFQISDADKVMGILICGSGIGMSIAANRYKNIRAALCSSKEYARTSRMHNNANVLVLGADFLTFDEAKSILNMFMETDFSDESRHSNRITML</sequence>
<reference evidence="3" key="1">
    <citation type="submission" date="2022-10" db="EMBL/GenBank/DDBJ databases">
        <title>Host association and intracellularity evolved multiple times independently in the Rickettsiales.</title>
        <authorList>
            <person name="Castelli M."/>
            <person name="Nardi T."/>
            <person name="Gammuto L."/>
            <person name="Bellinzona G."/>
            <person name="Sabaneyeva E."/>
            <person name="Potekhin A."/>
            <person name="Serra V."/>
            <person name="Petroni G."/>
            <person name="Sassera D."/>
        </authorList>
    </citation>
    <scope>NUCLEOTIDE SEQUENCE [LARGE SCALE GENOMIC DNA]</scope>
    <source>
        <strain evidence="3">US_Bl 11III1</strain>
    </source>
</reference>
<organism evidence="3 4">
    <name type="scientific">Candidatus Fokinia crypta</name>
    <dbReference type="NCBI Taxonomy" id="1920990"/>
    <lineage>
        <taxon>Bacteria</taxon>
        <taxon>Pseudomonadati</taxon>
        <taxon>Pseudomonadota</taxon>
        <taxon>Alphaproteobacteria</taxon>
        <taxon>Rickettsiales</taxon>
        <taxon>Candidatus Midichloriaceae</taxon>
        <taxon>Candidatus Fokinia</taxon>
    </lineage>
</organism>
<accession>A0ABZ0UPK2</accession>
<dbReference type="EMBL" id="CP110343">
    <property type="protein sequence ID" value="WPX98063.1"/>
    <property type="molecule type" value="Genomic_DNA"/>
</dbReference>
<dbReference type="Gene3D" id="3.40.1400.10">
    <property type="entry name" value="Sugar-phosphate isomerase, RpiB/LacA/LacB"/>
    <property type="match status" value="1"/>
</dbReference>
<dbReference type="GO" id="GO:0016853">
    <property type="term" value="F:isomerase activity"/>
    <property type="evidence" value="ECO:0007669"/>
    <property type="project" value="UniProtKB-KW"/>
</dbReference>
<dbReference type="NCBIfam" id="TIGR01120">
    <property type="entry name" value="rpiB"/>
    <property type="match status" value="1"/>
</dbReference>
<dbReference type="NCBIfam" id="TIGR00689">
    <property type="entry name" value="rpiB_lacA_lacB"/>
    <property type="match status" value="1"/>
</dbReference>
<proteinExistence type="inferred from homology"/>
<dbReference type="RefSeq" id="WP_323722039.1">
    <property type="nucleotide sequence ID" value="NZ_CP110343.1"/>
</dbReference>
<gene>
    <name evidence="3" type="ORF">Fokcrypt_00591</name>
</gene>
<dbReference type="PANTHER" id="PTHR30345">
    <property type="entry name" value="RIBOSE-5-PHOSPHATE ISOMERASE B"/>
    <property type="match status" value="1"/>
</dbReference>
<evidence type="ECO:0000313" key="3">
    <source>
        <dbReference type="EMBL" id="WPX98063.1"/>
    </source>
</evidence>
<name>A0ABZ0UPK2_9RICK</name>
<evidence type="ECO:0000313" key="4">
    <source>
        <dbReference type="Proteomes" id="UP001325140"/>
    </source>
</evidence>
<evidence type="ECO:0000256" key="1">
    <source>
        <dbReference type="ARBA" id="ARBA00008754"/>
    </source>
</evidence>
<dbReference type="PIRSF" id="PIRSF005384">
    <property type="entry name" value="RpiB_LacA_B"/>
    <property type="match status" value="1"/>
</dbReference>
<dbReference type="InterPro" id="IPR003500">
    <property type="entry name" value="RpiB_LacA_LacB"/>
</dbReference>
<keyword evidence="2 3" id="KW-0413">Isomerase</keyword>
<comment type="similarity">
    <text evidence="1">Belongs to the LacAB/RpiB family.</text>
</comment>
<dbReference type="PANTHER" id="PTHR30345:SF0">
    <property type="entry name" value="DNA DAMAGE-REPAIR_TOLERATION PROTEIN DRT102"/>
    <property type="match status" value="1"/>
</dbReference>
<dbReference type="Pfam" id="PF02502">
    <property type="entry name" value="LacAB_rpiB"/>
    <property type="match status" value="1"/>
</dbReference>
<dbReference type="InterPro" id="IPR004785">
    <property type="entry name" value="RpiB"/>
</dbReference>
<dbReference type="Proteomes" id="UP001325140">
    <property type="component" value="Chromosome"/>
</dbReference>
<dbReference type="NCBIfam" id="NF004051">
    <property type="entry name" value="PRK05571.1"/>
    <property type="match status" value="1"/>
</dbReference>
<keyword evidence="4" id="KW-1185">Reference proteome</keyword>
<evidence type="ECO:0000256" key="2">
    <source>
        <dbReference type="ARBA" id="ARBA00023235"/>
    </source>
</evidence>
<protein>
    <submittedName>
        <fullName evidence="3">Ribose-5-phosphate isomerase B</fullName>
    </submittedName>
</protein>
<dbReference type="SUPFAM" id="SSF89623">
    <property type="entry name" value="Ribose/Galactose isomerase RpiB/AlsB"/>
    <property type="match status" value="1"/>
</dbReference>